<dbReference type="EMBL" id="OV725077">
    <property type="protein sequence ID" value="CAH1391524.1"/>
    <property type="molecule type" value="Genomic_DNA"/>
</dbReference>
<dbReference type="InterPro" id="IPR052623">
    <property type="entry name" value="DAAF5"/>
</dbReference>
<organism evidence="2 3">
    <name type="scientific">Nezara viridula</name>
    <name type="common">Southern green stink bug</name>
    <name type="synonym">Cimex viridulus</name>
    <dbReference type="NCBI Taxonomy" id="85310"/>
    <lineage>
        <taxon>Eukaryota</taxon>
        <taxon>Metazoa</taxon>
        <taxon>Ecdysozoa</taxon>
        <taxon>Arthropoda</taxon>
        <taxon>Hexapoda</taxon>
        <taxon>Insecta</taxon>
        <taxon>Pterygota</taxon>
        <taxon>Neoptera</taxon>
        <taxon>Paraneoptera</taxon>
        <taxon>Hemiptera</taxon>
        <taxon>Heteroptera</taxon>
        <taxon>Panheteroptera</taxon>
        <taxon>Pentatomomorpha</taxon>
        <taxon>Pentatomoidea</taxon>
        <taxon>Pentatomidae</taxon>
        <taxon>Pentatominae</taxon>
        <taxon>Nezara</taxon>
    </lineage>
</organism>
<evidence type="ECO:0000313" key="3">
    <source>
        <dbReference type="Proteomes" id="UP001152798"/>
    </source>
</evidence>
<evidence type="ECO:0000313" key="2">
    <source>
        <dbReference type="EMBL" id="CAH1391524.1"/>
    </source>
</evidence>
<dbReference type="GO" id="GO:0045505">
    <property type="term" value="F:dynein intermediate chain binding"/>
    <property type="evidence" value="ECO:0007669"/>
    <property type="project" value="TreeGrafter"/>
</dbReference>
<dbReference type="GO" id="GO:0036158">
    <property type="term" value="P:outer dynein arm assembly"/>
    <property type="evidence" value="ECO:0007669"/>
    <property type="project" value="TreeGrafter"/>
</dbReference>
<dbReference type="GO" id="GO:0005737">
    <property type="term" value="C:cytoplasm"/>
    <property type="evidence" value="ECO:0007669"/>
    <property type="project" value="TreeGrafter"/>
</dbReference>
<dbReference type="GO" id="GO:0003341">
    <property type="term" value="P:cilium movement"/>
    <property type="evidence" value="ECO:0007669"/>
    <property type="project" value="TreeGrafter"/>
</dbReference>
<dbReference type="InterPro" id="IPR016024">
    <property type="entry name" value="ARM-type_fold"/>
</dbReference>
<dbReference type="Pfam" id="PF24573">
    <property type="entry name" value="HEAT_DAAF5"/>
    <property type="match status" value="1"/>
</dbReference>
<protein>
    <recommendedName>
        <fullName evidence="1">TOG domain-containing protein</fullName>
    </recommendedName>
</protein>
<keyword evidence="3" id="KW-1185">Reference proteome</keyword>
<dbReference type="GO" id="GO:0036159">
    <property type="term" value="P:inner dynein arm assembly"/>
    <property type="evidence" value="ECO:0007669"/>
    <property type="project" value="TreeGrafter"/>
</dbReference>
<accession>A0A9P0E0J3</accession>
<dbReference type="InterPro" id="IPR057978">
    <property type="entry name" value="TPR_DAAF5"/>
</dbReference>
<feature type="domain" description="TOG" evidence="1">
    <location>
        <begin position="93"/>
        <end position="309"/>
    </location>
</feature>
<dbReference type="Gene3D" id="1.25.10.10">
    <property type="entry name" value="Leucine-rich Repeat Variant"/>
    <property type="match status" value="3"/>
</dbReference>
<gene>
    <name evidence="2" type="ORF">NEZAVI_LOCUS2531</name>
</gene>
<reference evidence="2" key="1">
    <citation type="submission" date="2022-01" db="EMBL/GenBank/DDBJ databases">
        <authorList>
            <person name="King R."/>
        </authorList>
    </citation>
    <scope>NUCLEOTIDE SEQUENCE</scope>
</reference>
<dbReference type="PANTHER" id="PTHR16216:SF2">
    <property type="entry name" value="DYNEIN AXONEMAL ASSEMBLY FACTOR 5"/>
    <property type="match status" value="1"/>
</dbReference>
<dbReference type="InterPro" id="IPR011989">
    <property type="entry name" value="ARM-like"/>
</dbReference>
<dbReference type="Proteomes" id="UP001152798">
    <property type="component" value="Chromosome 1"/>
</dbReference>
<dbReference type="SMART" id="SM01349">
    <property type="entry name" value="TOG"/>
    <property type="match status" value="1"/>
</dbReference>
<evidence type="ECO:0000259" key="1">
    <source>
        <dbReference type="SMART" id="SM01349"/>
    </source>
</evidence>
<sequence>MESNNYLNTDRVINILQNGTKFQKKEVFKELNNFIEISQAEDTKHVFGKLLNVISLSFQDAVEVCRENALDICIHAIDKLEPNVDYLLTLVPSIHHRLCSDSILEPSEELRLKYIELISLLIKKHTDLISPYFSEIVDILVQAILDSAPQVKKKSCFCVIQLSSIGSYDFHPFSKKLIPPLGEAVHHQHWRVRVSVIEAVEILILKGDPKILPDGIRALANRLFDDSPHVRLALTRLIGNWMLNHYDRYSYFCQTLPLMLTCLIDNEEHIRNEARNLWEKAGAQYLLENENDYKDRIDWELEELPHYPPGIKRPGLGCRILVDRQACKFVEAIGRELRDWVVSVRIKSAQLLSQVILHAERQITQDLHKIIGPMSKAAMDEEAPSVIEYVKIAAEYLGYFVPPETYCKVFLEFLREANYGELRIVAGIIRGSPAKELIPHLKTLTHLDITSFKGEEQSAKLDLIQSIFKTCGSECLDEIGESIWGSLVSVAGLAENETIANSAVALLSEMCELGGGDRRIVFNRFCKPLLTSLLDFHWTVHCHQQYIFKAMVFYTGEVVEENVDSILNVFKKCLVQEETDPEVILKVILALNKIITDEDITLPSMQVREYFKNTVITDILYEQLKWKAGRSAEAIRTMAATSLFLLLPRNLPPNLIPVLLQLIEDSNEKTRTLSIASVKRCSLLQEIHEHKTFSKIMEGLLKRLDDCNQKVREMSLECISELYRAELDLLKEKDDHNSSLLSFTYETLLIHLDDPDEKFRNIVLDTLKILAPFNYEQLLKKIRVEMFRDKDIAQQLVYFIEEGLTSSISSENKCS</sequence>
<dbReference type="InterPro" id="IPR056497">
    <property type="entry name" value="HEAT_DAAF5"/>
</dbReference>
<dbReference type="SUPFAM" id="SSF48371">
    <property type="entry name" value="ARM repeat"/>
    <property type="match status" value="1"/>
</dbReference>
<dbReference type="Pfam" id="PF25757">
    <property type="entry name" value="TPR_DNAAF5"/>
    <property type="match status" value="1"/>
</dbReference>
<dbReference type="OrthoDB" id="413572at2759"/>
<dbReference type="InterPro" id="IPR034085">
    <property type="entry name" value="TOG"/>
</dbReference>
<proteinExistence type="predicted"/>
<dbReference type="PANTHER" id="PTHR16216">
    <property type="entry name" value="DYNEIN ASSEMBLY FACTOR 5, AXONEMAL"/>
    <property type="match status" value="1"/>
</dbReference>
<name>A0A9P0E0J3_NEZVI</name>
<dbReference type="AlphaFoldDB" id="A0A9P0E0J3"/>